<dbReference type="AlphaFoldDB" id="A0AAD7PZV9"/>
<proteinExistence type="predicted"/>
<comment type="caution">
    <text evidence="1">The sequence shown here is derived from an EMBL/GenBank/DDBJ whole genome shotgun (WGS) entry which is preliminary data.</text>
</comment>
<name>A0AAD7PZV9_QUISA</name>
<dbReference type="KEGG" id="qsa:O6P43_010157"/>
<dbReference type="Proteomes" id="UP001163823">
    <property type="component" value="Chromosome 4"/>
</dbReference>
<dbReference type="InterPro" id="IPR016024">
    <property type="entry name" value="ARM-type_fold"/>
</dbReference>
<dbReference type="SUPFAM" id="SSF48371">
    <property type="entry name" value="ARM repeat"/>
    <property type="match status" value="1"/>
</dbReference>
<keyword evidence="2" id="KW-1185">Reference proteome</keyword>
<dbReference type="PANTHER" id="PTHR37743">
    <property type="entry name" value="ARM REPEAT SUPERFAMILY PROTEIN"/>
    <property type="match status" value="1"/>
</dbReference>
<sequence>MRGMAQPRAVVLLIAEYCSMRKDEQCLKEVFMRLSSGNVIQRRNAIDVISELIHISSDSAKVSPHLTWQDIANHLLKCLEDEEVVIQEQASNLLSLIDFRSLFTAMRNCGCCSDHVEYMWSSRAIFKGINSLLETRQLVLPGLVGLIYSSDESLQSSAADALIRVLKYHSLKVEVICMLLDNLSNVSHCLDHQETTRDEGGSGLDSDRVLRLIPEWSKSVHNWNCFIGPLIDKMFAEPSNAIIVRFLSYISEHLANAADIVLHHVLFNVKQQKECENRTKTNNDAAEMQQSLFEHLCPLLIIKMLPLQVFNDLNLSTMYGHLSQDIMLGCGDTGNGDECIAALLLNRTFCKFEFEDVRKLSAELCGRIHPQVLLPIVCSELEHATVSQDILTLKACLLSVCTSLVVRGKESFSHPAMLEIRKMIETVLLWPSLEGDPVSKAQHGCIDSLALMICAELQAGSFKDSTSEKISIVGKKAGTGYAASGISVLTYIIEQFIHDKNDIVSKSKSDNGSSAAPVPLSFRICLANVLISACQKVSDSCKKPFARKALPYLNQYVEVTMNLEIRVACIQVLFSAVYHLRSAVLPYASDLLKISVKALRKDSEKERMAGAKLMASLMASEDAILESISGELLEARSVLSTISLVDPSFELRKMCKKLLLCITST</sequence>
<dbReference type="Gene3D" id="1.25.10.10">
    <property type="entry name" value="Leucine-rich Repeat Variant"/>
    <property type="match status" value="2"/>
</dbReference>
<accession>A0AAD7PZV9</accession>
<evidence type="ECO:0000313" key="1">
    <source>
        <dbReference type="EMBL" id="KAJ7972236.1"/>
    </source>
</evidence>
<dbReference type="EMBL" id="JARAOO010000004">
    <property type="protein sequence ID" value="KAJ7972236.1"/>
    <property type="molecule type" value="Genomic_DNA"/>
</dbReference>
<gene>
    <name evidence="1" type="ORF">O6P43_010157</name>
</gene>
<dbReference type="PANTHER" id="PTHR37743:SF1">
    <property type="entry name" value="ARM REPEAT SUPERFAMILY PROTEIN"/>
    <property type="match status" value="1"/>
</dbReference>
<dbReference type="InterPro" id="IPR011989">
    <property type="entry name" value="ARM-like"/>
</dbReference>
<evidence type="ECO:0000313" key="2">
    <source>
        <dbReference type="Proteomes" id="UP001163823"/>
    </source>
</evidence>
<organism evidence="1 2">
    <name type="scientific">Quillaja saponaria</name>
    <name type="common">Soap bark tree</name>
    <dbReference type="NCBI Taxonomy" id="32244"/>
    <lineage>
        <taxon>Eukaryota</taxon>
        <taxon>Viridiplantae</taxon>
        <taxon>Streptophyta</taxon>
        <taxon>Embryophyta</taxon>
        <taxon>Tracheophyta</taxon>
        <taxon>Spermatophyta</taxon>
        <taxon>Magnoliopsida</taxon>
        <taxon>eudicotyledons</taxon>
        <taxon>Gunneridae</taxon>
        <taxon>Pentapetalae</taxon>
        <taxon>rosids</taxon>
        <taxon>fabids</taxon>
        <taxon>Fabales</taxon>
        <taxon>Quillajaceae</taxon>
        <taxon>Quillaja</taxon>
    </lineage>
</organism>
<protein>
    <submittedName>
        <fullName evidence="1">ARM repeat superfamily protein</fullName>
    </submittedName>
</protein>
<reference evidence="1" key="1">
    <citation type="journal article" date="2023" name="Science">
        <title>Elucidation of the pathway for biosynthesis of saponin adjuvants from the soapbark tree.</title>
        <authorList>
            <person name="Reed J."/>
            <person name="Orme A."/>
            <person name="El-Demerdash A."/>
            <person name="Owen C."/>
            <person name="Martin L.B.B."/>
            <person name="Misra R.C."/>
            <person name="Kikuchi S."/>
            <person name="Rejzek M."/>
            <person name="Martin A.C."/>
            <person name="Harkess A."/>
            <person name="Leebens-Mack J."/>
            <person name="Louveau T."/>
            <person name="Stephenson M.J."/>
            <person name="Osbourn A."/>
        </authorList>
    </citation>
    <scope>NUCLEOTIDE SEQUENCE</scope>
    <source>
        <strain evidence="1">S10</strain>
    </source>
</reference>